<dbReference type="AlphaFoldDB" id="A0A8H5CF13"/>
<comment type="caution">
    <text evidence="4">The sequence shown here is derived from an EMBL/GenBank/DDBJ whole genome shotgun (WGS) entry which is preliminary data.</text>
</comment>
<dbReference type="GO" id="GO:0005829">
    <property type="term" value="C:cytosol"/>
    <property type="evidence" value="ECO:0007669"/>
    <property type="project" value="TreeGrafter"/>
</dbReference>
<evidence type="ECO:0000256" key="1">
    <source>
        <dbReference type="ARBA" id="ARBA00006623"/>
    </source>
</evidence>
<evidence type="ECO:0000313" key="4">
    <source>
        <dbReference type="EMBL" id="KAF5340550.1"/>
    </source>
</evidence>
<dbReference type="PANTHER" id="PTHR12925:SF0">
    <property type="entry name" value="PROTEIN HIKESHI"/>
    <property type="match status" value="1"/>
</dbReference>
<dbReference type="EMBL" id="JAACJK010000003">
    <property type="protein sequence ID" value="KAF5340550.1"/>
    <property type="molecule type" value="Genomic_DNA"/>
</dbReference>
<evidence type="ECO:0000313" key="5">
    <source>
        <dbReference type="Proteomes" id="UP000541558"/>
    </source>
</evidence>
<reference evidence="4 5" key="1">
    <citation type="journal article" date="2020" name="ISME J.">
        <title>Uncovering the hidden diversity of litter-decomposition mechanisms in mushroom-forming fungi.</title>
        <authorList>
            <person name="Floudas D."/>
            <person name="Bentzer J."/>
            <person name="Ahren D."/>
            <person name="Johansson T."/>
            <person name="Persson P."/>
            <person name="Tunlid A."/>
        </authorList>
    </citation>
    <scope>NUCLEOTIDE SEQUENCE [LARGE SCALE GENOMIC DNA]</scope>
    <source>
        <strain evidence="4 5">CBS 175.51</strain>
    </source>
</reference>
<dbReference type="Pfam" id="PF05603">
    <property type="entry name" value="Hikeshi-like_N"/>
    <property type="match status" value="1"/>
</dbReference>
<comment type="similarity">
    <text evidence="1">Belongs to the OPI10 family.</text>
</comment>
<evidence type="ECO:0000259" key="2">
    <source>
        <dbReference type="Pfam" id="PF05603"/>
    </source>
</evidence>
<dbReference type="InterPro" id="IPR048364">
    <property type="entry name" value="Hikeshi-like_C"/>
</dbReference>
<dbReference type="Pfam" id="PF21057">
    <property type="entry name" value="Hikeshi-like_C"/>
    <property type="match status" value="1"/>
</dbReference>
<keyword evidence="5" id="KW-1185">Reference proteome</keyword>
<dbReference type="PANTHER" id="PTHR12925">
    <property type="entry name" value="HIKESHI FAMILY MEMBER"/>
    <property type="match status" value="1"/>
</dbReference>
<evidence type="ECO:0008006" key="6">
    <source>
        <dbReference type="Google" id="ProtNLM"/>
    </source>
</evidence>
<dbReference type="GO" id="GO:0006606">
    <property type="term" value="P:protein import into nucleus"/>
    <property type="evidence" value="ECO:0007669"/>
    <property type="project" value="TreeGrafter"/>
</dbReference>
<gene>
    <name evidence="4" type="ORF">D9611_007446</name>
</gene>
<dbReference type="Proteomes" id="UP000541558">
    <property type="component" value="Unassembled WGS sequence"/>
</dbReference>
<name>A0A8H5CF13_9AGAR</name>
<evidence type="ECO:0000259" key="3">
    <source>
        <dbReference type="Pfam" id="PF21057"/>
    </source>
</evidence>
<accession>A0A8H5CF13</accession>
<feature type="domain" description="Hikeshi-like C-terminal" evidence="3">
    <location>
        <begin position="161"/>
        <end position="215"/>
    </location>
</feature>
<proteinExistence type="inferred from homology"/>
<dbReference type="OrthoDB" id="10248398at2759"/>
<dbReference type="GO" id="GO:0005634">
    <property type="term" value="C:nucleus"/>
    <property type="evidence" value="ECO:0007669"/>
    <property type="project" value="TreeGrafter"/>
</dbReference>
<feature type="domain" description="Hikeshi-like N-terminal" evidence="2">
    <location>
        <begin position="5"/>
        <end position="141"/>
    </location>
</feature>
<sequence>MFGCVVAGRPLQTDLTTVDATHAYFPLPHASSINHIALFLTGTVPFPPGVGASVHFFWPGKGFQLLGMLSNDKPSAVFRVRGTFSNSSGGGGGGGGGSGRVFGGVGGEGDMGGMNEDVTAILGLAIEPLDAIAAQLPSPNANGANATSTSTALVKTPSVGDTVALAERIVKHLFNYVSGFSGGQGDVLVPMSVIMKWYENFTNKLKTGGVGFLENVE</sequence>
<organism evidence="4 5">
    <name type="scientific">Ephemerocybe angulata</name>
    <dbReference type="NCBI Taxonomy" id="980116"/>
    <lineage>
        <taxon>Eukaryota</taxon>
        <taxon>Fungi</taxon>
        <taxon>Dikarya</taxon>
        <taxon>Basidiomycota</taxon>
        <taxon>Agaricomycotina</taxon>
        <taxon>Agaricomycetes</taxon>
        <taxon>Agaricomycetidae</taxon>
        <taxon>Agaricales</taxon>
        <taxon>Agaricineae</taxon>
        <taxon>Psathyrellaceae</taxon>
        <taxon>Ephemerocybe</taxon>
    </lineage>
</organism>
<dbReference type="InterPro" id="IPR008493">
    <property type="entry name" value="Hikeshi-like_N"/>
</dbReference>
<dbReference type="GO" id="GO:0061608">
    <property type="term" value="F:nuclear import signal receptor activity"/>
    <property type="evidence" value="ECO:0007669"/>
    <property type="project" value="TreeGrafter"/>
</dbReference>
<protein>
    <recommendedName>
        <fullName evidence="6">Hikeshi-like domain-containing protein</fullName>
    </recommendedName>
</protein>
<dbReference type="InterPro" id="IPR031318">
    <property type="entry name" value="OPI10"/>
</dbReference>